<protein>
    <submittedName>
        <fullName evidence="1">Uncharacterized protein</fullName>
    </submittedName>
</protein>
<evidence type="ECO:0000313" key="1">
    <source>
        <dbReference type="EMBL" id="KRZ78600.1"/>
    </source>
</evidence>
<gene>
    <name evidence="1" type="ORF">T10_12522</name>
</gene>
<proteinExistence type="predicted"/>
<organism evidence="1 2">
    <name type="scientific">Trichinella papuae</name>
    <dbReference type="NCBI Taxonomy" id="268474"/>
    <lineage>
        <taxon>Eukaryota</taxon>
        <taxon>Metazoa</taxon>
        <taxon>Ecdysozoa</taxon>
        <taxon>Nematoda</taxon>
        <taxon>Enoplea</taxon>
        <taxon>Dorylaimia</taxon>
        <taxon>Trichinellida</taxon>
        <taxon>Trichinellidae</taxon>
        <taxon>Trichinella</taxon>
    </lineage>
</organism>
<dbReference type="AlphaFoldDB" id="A0A0V1N3L9"/>
<accession>A0A0V1N3L9</accession>
<keyword evidence="2" id="KW-1185">Reference proteome</keyword>
<comment type="caution">
    <text evidence="1">The sequence shown here is derived from an EMBL/GenBank/DDBJ whole genome shotgun (WGS) entry which is preliminary data.</text>
</comment>
<dbReference type="Proteomes" id="UP000054843">
    <property type="component" value="Unassembled WGS sequence"/>
</dbReference>
<sequence>MHASYLLKRHCKIEENNSYRRSLDNLSMLRLKNKSKGPLDSISLTLTKAAYQKLHCAFLAYAFVLLQKHNI</sequence>
<dbReference type="EMBL" id="JYDO01000011">
    <property type="protein sequence ID" value="KRZ78600.1"/>
    <property type="molecule type" value="Genomic_DNA"/>
</dbReference>
<name>A0A0V1N3L9_9BILA</name>
<evidence type="ECO:0000313" key="2">
    <source>
        <dbReference type="Proteomes" id="UP000054843"/>
    </source>
</evidence>
<reference evidence="1 2" key="1">
    <citation type="submission" date="2015-01" db="EMBL/GenBank/DDBJ databases">
        <title>Evolution of Trichinella species and genotypes.</title>
        <authorList>
            <person name="Korhonen P.K."/>
            <person name="Edoardo P."/>
            <person name="Giuseppe L.R."/>
            <person name="Gasser R.B."/>
        </authorList>
    </citation>
    <scope>NUCLEOTIDE SEQUENCE [LARGE SCALE GENOMIC DNA]</scope>
    <source>
        <strain evidence="1">ISS1980</strain>
    </source>
</reference>